<reference evidence="2" key="1">
    <citation type="journal article" date="1999" name="J. Cancer Res. Clin. Oncol.">
        <title>Genomic studies of the Lucke tumor herpesvirus (RaHV-1).</title>
        <authorList>
            <person name="Davison A.J."/>
            <person name="Sauerbier W."/>
            <person name="Dolan A."/>
            <person name="Addison C."/>
            <person name="McKinnell R.G."/>
        </authorList>
    </citation>
    <scope>NUCLEOTIDE SEQUENCE [LARGE SCALE GENOMIC DNA]</scope>
    <source>
        <strain evidence="2">McKinnell</strain>
    </source>
</reference>
<name>Q14VS5_9VIRU</name>
<dbReference type="GeneID" id="5141245"/>
<proteinExistence type="predicted"/>
<dbReference type="EMBL" id="DQ665917">
    <property type="protein sequence ID" value="ABG25733.1"/>
    <property type="molecule type" value="Genomic_DNA"/>
</dbReference>
<dbReference type="RefSeq" id="YP_656688.1">
    <property type="nucleotide sequence ID" value="NC_008211.1"/>
</dbReference>
<sequence length="453" mass="50971">MQKNGGTHRTSWLNSAGQHISSRDLPLSFDPSRVVQVPTGEGYALKLSLPRVIQGAGARRCLTLRCVADTWMRLKAAVQATEDCNPGATYAAYLPPTSMPKHRQTTAIMMGECGLRSLHDILEAHRCSAYAQLDWEPTKHTFVWHVLLWHVYPEEARNLAMAVHARFCEYVLHPLQRMEETLCSVALLRAALYSPTTALCVIAQTRDGCPQPINIWKCLTRHLLPRTAFDRTGHRGATLITRWCSGSNHGMVYFSRCTVPIPGAVCKHPGTVVKTNVKVRAAHSCYLGDIPKCTVLPWNERLMLPWHRRPPIRSWVRKDWYPLLMENGWCVFPSILRGTALPPALQNAESLMDCLLALRPRCAAWMEQCQVLLALGDLPRAHPTRLTICAFHSSGISLTNAMVQAINYLQESIVVGHTECVVCAKHIQTLNKQSRDLEKRIQETKCCIKELYC</sequence>
<evidence type="ECO:0000313" key="2">
    <source>
        <dbReference type="Proteomes" id="UP000011238"/>
    </source>
</evidence>
<dbReference type="KEGG" id="vg:5141245"/>
<organism evidence="2">
    <name type="scientific">Ranid herpesvirus 1</name>
    <name type="common">Lucke tumor herpesvirus</name>
    <dbReference type="NCBI Taxonomy" id="85655"/>
    <lineage>
        <taxon>Viruses</taxon>
        <taxon>Duplodnaviria</taxon>
        <taxon>Heunggongvirae</taxon>
        <taxon>Peploviricota</taxon>
        <taxon>Herviviricetes</taxon>
        <taxon>Herpesvirales</taxon>
        <taxon>Alloherpesviridae</taxon>
        <taxon>Batravirus</taxon>
        <taxon>Batravirus ranidallo1</taxon>
    </lineage>
</organism>
<accession>Q14VS5</accession>
<keyword evidence="2" id="KW-1185">Reference proteome</keyword>
<evidence type="ECO:0000313" key="1">
    <source>
        <dbReference type="EMBL" id="ABG25733.1"/>
    </source>
</evidence>
<protein>
    <submittedName>
        <fullName evidence="1">ORF33</fullName>
    </submittedName>
</protein>
<dbReference type="Proteomes" id="UP000011238">
    <property type="component" value="Segment"/>
</dbReference>
<reference evidence="1 2" key="2">
    <citation type="journal article" date="2006" name="J. Gen. Virol.">
        <title>Genome sequences of two frog herpesviruses.</title>
        <authorList>
            <person name="Davison A.J."/>
            <person name="Cunningham C."/>
            <person name="Sauerbier W."/>
            <person name="McKinnell R.G."/>
        </authorList>
    </citation>
    <scope>NUCLEOTIDE SEQUENCE [LARGE SCALE GENOMIC DNA]</scope>
    <source>
        <strain evidence="1 2">McKinnell</strain>
    </source>
</reference>